<reference evidence="1 2" key="1">
    <citation type="journal article" date="2019" name="Commun. Biol.">
        <title>The bagworm genome reveals a unique fibroin gene that provides high tensile strength.</title>
        <authorList>
            <person name="Kono N."/>
            <person name="Nakamura H."/>
            <person name="Ohtoshi R."/>
            <person name="Tomita M."/>
            <person name="Numata K."/>
            <person name="Arakawa K."/>
        </authorList>
    </citation>
    <scope>NUCLEOTIDE SEQUENCE [LARGE SCALE GENOMIC DNA]</scope>
</reference>
<evidence type="ECO:0000313" key="1">
    <source>
        <dbReference type="EMBL" id="GBP64941.1"/>
    </source>
</evidence>
<gene>
    <name evidence="1" type="ORF">EVAR_41356_1</name>
</gene>
<dbReference type="EMBL" id="BGZK01000914">
    <property type="protein sequence ID" value="GBP64941.1"/>
    <property type="molecule type" value="Genomic_DNA"/>
</dbReference>
<name>A0A4C1XME1_EUMVA</name>
<proteinExistence type="predicted"/>
<dbReference type="AlphaFoldDB" id="A0A4C1XME1"/>
<comment type="caution">
    <text evidence="1">The sequence shown here is derived from an EMBL/GenBank/DDBJ whole genome shotgun (WGS) entry which is preliminary data.</text>
</comment>
<dbReference type="Proteomes" id="UP000299102">
    <property type="component" value="Unassembled WGS sequence"/>
</dbReference>
<evidence type="ECO:0000313" key="2">
    <source>
        <dbReference type="Proteomes" id="UP000299102"/>
    </source>
</evidence>
<protein>
    <submittedName>
        <fullName evidence="1">Uncharacterized protein</fullName>
    </submittedName>
</protein>
<organism evidence="1 2">
    <name type="scientific">Eumeta variegata</name>
    <name type="common">Bagworm moth</name>
    <name type="synonym">Eumeta japonica</name>
    <dbReference type="NCBI Taxonomy" id="151549"/>
    <lineage>
        <taxon>Eukaryota</taxon>
        <taxon>Metazoa</taxon>
        <taxon>Ecdysozoa</taxon>
        <taxon>Arthropoda</taxon>
        <taxon>Hexapoda</taxon>
        <taxon>Insecta</taxon>
        <taxon>Pterygota</taxon>
        <taxon>Neoptera</taxon>
        <taxon>Endopterygota</taxon>
        <taxon>Lepidoptera</taxon>
        <taxon>Glossata</taxon>
        <taxon>Ditrysia</taxon>
        <taxon>Tineoidea</taxon>
        <taxon>Psychidae</taxon>
        <taxon>Oiketicinae</taxon>
        <taxon>Eumeta</taxon>
    </lineage>
</organism>
<keyword evidence="2" id="KW-1185">Reference proteome</keyword>
<sequence>MSPSGSADSKVRVITGHKRPFSSVYRTPVTQPDGRQSVFYKARGDCLAASPGGGALIDSYRAARPSTTAVMPSRVPTRTGLESRIKWGEIIKSSTGIGIIEDIATDDTTGKGIHSISTRAEPRAEVSKYLIKPVMVWKESIEPFEFERRLRIGFSGTGPPLGGPTTC</sequence>
<accession>A0A4C1XME1</accession>